<dbReference type="PANTHER" id="PTHR30217:SF10">
    <property type="entry name" value="23S RRNA 5-HYDROXYCYTIDINE C2501 SYNTHASE"/>
    <property type="match status" value="1"/>
</dbReference>
<accession>A0ABP9UL75</accession>
<protein>
    <recommendedName>
        <fullName evidence="1">Peptidase U32 collagenase domain-containing protein</fullName>
    </recommendedName>
</protein>
<sequence>MTRILVTTDVSELGHGALAHAHRVAGREGAAPPPVSAHRCPRGGSVHWRVMPRVPVKPEVMSPVGGEAQLRAAVEAGADAVFFGVNPARDQAGRAGRADGAGFHARAKVGFELEALPEIMSGLHARGVQGFVTFNVLVFDRELRQAERQLIALAEAGVDALIVQDHGVARLAHEICPDLPIHGSTQMSITSAEGAELARRFGASRVVLGRELSLRDIERIAGQTDIELETFVHGALCVSYSGQCFSSEAWGGRSANRGQCAQACRLPYDLFVDGVQRDLGDARYLLSPGDLYALHQVPELVRIGVDCLKIEGRYKDAEFVALTTAAYRKAVDEAWAGLPLSVTRQEEQDLEQVYSRGLAPHFMAGTNHQTVVRGRAPRHRGVRVGTVRGVTERGVLVELSEPLKPGDGLVFDPANWRAPEGREEGGFLYGLWQDGRQLDDAALARVRAGGVYELRFGRGAVDGRRVREGDPVWRTQDPTLAARVKPLVEAADPVYTRPVTAHFTGHVGFPPALTLTDEHGRSVTATLPDALGEARNRALDEAGLREQLGKLGGTPFHLQDLTTDLSGAGFLPVSALNALRRDATAQLTALRAQTPERRTAPRLDGTLAALPRADRAPAPAAPRLHVLVRTPEQLDAALEARPDSVTLDYLELYGLKPSVERVRAAGIPVRVASPRILKPTEQNLQKFLESLNAGILVRSGGLLEGLQQQRGQEAGGQESGGPELTGDFSLNAANVLTTRALLDLGLTRLTPTHDLNAQQITELAGLVGGNHLEVIAYGHLPVFHTEHCVFCRFLSSGTDYTNCGHPCETHRVALRDERGHTHPVMADVGCRNTVFEGRPQVAAPHLGAWLRAGIRDLRLEFVHETPQQVTGVIAAHRAFLAGDLSAADLQVTLDDLSAGSGVTEGSLFVPHDFGTLDALPVL</sequence>
<evidence type="ECO:0000313" key="2">
    <source>
        <dbReference type="EMBL" id="GAA5441062.1"/>
    </source>
</evidence>
<proteinExistence type="predicted"/>
<gene>
    <name evidence="2" type="ORF">Dcae01_02595</name>
</gene>
<comment type="caution">
    <text evidence="2">The sequence shown here is derived from an EMBL/GenBank/DDBJ whole genome shotgun (WGS) entry which is preliminary data.</text>
</comment>
<dbReference type="Pfam" id="PF01136">
    <property type="entry name" value="Peptidase_U32"/>
    <property type="match status" value="2"/>
</dbReference>
<dbReference type="InterPro" id="IPR001539">
    <property type="entry name" value="Peptidase_U32"/>
</dbReference>
<dbReference type="InterPro" id="IPR051454">
    <property type="entry name" value="RNA/ubiquinone_mod_enzymes"/>
</dbReference>
<dbReference type="Proteomes" id="UP001423409">
    <property type="component" value="Unassembled WGS sequence"/>
</dbReference>
<dbReference type="SUPFAM" id="SSF51366">
    <property type="entry name" value="Ribulose-phoshate binding barrel"/>
    <property type="match status" value="1"/>
</dbReference>
<dbReference type="Pfam" id="PF12392">
    <property type="entry name" value="DUF3656"/>
    <property type="match status" value="1"/>
</dbReference>
<feature type="domain" description="Peptidase U32 collagenase" evidence="1">
    <location>
        <begin position="472"/>
        <end position="591"/>
    </location>
</feature>
<dbReference type="EMBL" id="BAABQU010000035">
    <property type="protein sequence ID" value="GAA5441062.1"/>
    <property type="molecule type" value="Genomic_DNA"/>
</dbReference>
<name>A0ABP9UL75_9DEIO</name>
<dbReference type="InterPro" id="IPR011060">
    <property type="entry name" value="RibuloseP-bd_barrel"/>
</dbReference>
<keyword evidence="3" id="KW-1185">Reference proteome</keyword>
<dbReference type="InterPro" id="IPR020988">
    <property type="entry name" value="Pept_U32_collagenase"/>
</dbReference>
<evidence type="ECO:0000259" key="1">
    <source>
        <dbReference type="Pfam" id="PF12392"/>
    </source>
</evidence>
<organism evidence="2 3">
    <name type="scientific">Deinococcus caeni</name>
    <dbReference type="NCBI Taxonomy" id="569127"/>
    <lineage>
        <taxon>Bacteria</taxon>
        <taxon>Thermotogati</taxon>
        <taxon>Deinococcota</taxon>
        <taxon>Deinococci</taxon>
        <taxon>Deinococcales</taxon>
        <taxon>Deinococcaceae</taxon>
        <taxon>Deinococcus</taxon>
    </lineage>
</organism>
<dbReference type="PANTHER" id="PTHR30217">
    <property type="entry name" value="PEPTIDASE U32 FAMILY"/>
    <property type="match status" value="1"/>
</dbReference>
<reference evidence="2 3" key="1">
    <citation type="submission" date="2024-02" db="EMBL/GenBank/DDBJ databases">
        <title>Deinococcus caeni NBRC 101312.</title>
        <authorList>
            <person name="Ichikawa N."/>
            <person name="Katano-Makiyama Y."/>
            <person name="Hidaka K."/>
        </authorList>
    </citation>
    <scope>NUCLEOTIDE SEQUENCE [LARGE SCALE GENOMIC DNA]</scope>
    <source>
        <strain evidence="2 3">NBRC 101312</strain>
    </source>
</reference>
<evidence type="ECO:0000313" key="3">
    <source>
        <dbReference type="Proteomes" id="UP001423409"/>
    </source>
</evidence>